<gene>
    <name evidence="1" type="ORF">K488DRAFT_42775</name>
</gene>
<evidence type="ECO:0000313" key="2">
    <source>
        <dbReference type="Proteomes" id="UP000814128"/>
    </source>
</evidence>
<protein>
    <submittedName>
        <fullName evidence="1">Uncharacterized protein</fullName>
    </submittedName>
</protein>
<proteinExistence type="predicted"/>
<keyword evidence="2" id="KW-1185">Reference proteome</keyword>
<organism evidence="1 2">
    <name type="scientific">Vararia minispora EC-137</name>
    <dbReference type="NCBI Taxonomy" id="1314806"/>
    <lineage>
        <taxon>Eukaryota</taxon>
        <taxon>Fungi</taxon>
        <taxon>Dikarya</taxon>
        <taxon>Basidiomycota</taxon>
        <taxon>Agaricomycotina</taxon>
        <taxon>Agaricomycetes</taxon>
        <taxon>Russulales</taxon>
        <taxon>Lachnocladiaceae</taxon>
        <taxon>Vararia</taxon>
    </lineage>
</organism>
<accession>A0ACB8QVV2</accession>
<dbReference type="EMBL" id="MU273481">
    <property type="protein sequence ID" value="KAI0035677.1"/>
    <property type="molecule type" value="Genomic_DNA"/>
</dbReference>
<sequence>MKRSGATGSQLGGTSGISDSRDGEPTNRRSRIPVTPAVLRAIFASSRTPGEERSMSRVAFFRFSGFLLSCLVISLVANRGRSIRGGAALLGVTV</sequence>
<evidence type="ECO:0000313" key="1">
    <source>
        <dbReference type="EMBL" id="KAI0035677.1"/>
    </source>
</evidence>
<reference evidence="1" key="1">
    <citation type="submission" date="2021-02" db="EMBL/GenBank/DDBJ databases">
        <authorList>
            <consortium name="DOE Joint Genome Institute"/>
            <person name="Ahrendt S."/>
            <person name="Looney B.P."/>
            <person name="Miyauchi S."/>
            <person name="Morin E."/>
            <person name="Drula E."/>
            <person name="Courty P.E."/>
            <person name="Chicoki N."/>
            <person name="Fauchery L."/>
            <person name="Kohler A."/>
            <person name="Kuo A."/>
            <person name="Labutti K."/>
            <person name="Pangilinan J."/>
            <person name="Lipzen A."/>
            <person name="Riley R."/>
            <person name="Andreopoulos W."/>
            <person name="He G."/>
            <person name="Johnson J."/>
            <person name="Barry K.W."/>
            <person name="Grigoriev I.V."/>
            <person name="Nagy L."/>
            <person name="Hibbett D."/>
            <person name="Henrissat B."/>
            <person name="Matheny P.B."/>
            <person name="Labbe J."/>
            <person name="Martin F."/>
        </authorList>
    </citation>
    <scope>NUCLEOTIDE SEQUENCE</scope>
    <source>
        <strain evidence="1">EC-137</strain>
    </source>
</reference>
<reference evidence="1" key="2">
    <citation type="journal article" date="2022" name="New Phytol.">
        <title>Evolutionary transition to the ectomycorrhizal habit in the genomes of a hyperdiverse lineage of mushroom-forming fungi.</title>
        <authorList>
            <person name="Looney B."/>
            <person name="Miyauchi S."/>
            <person name="Morin E."/>
            <person name="Drula E."/>
            <person name="Courty P.E."/>
            <person name="Kohler A."/>
            <person name="Kuo A."/>
            <person name="LaButti K."/>
            <person name="Pangilinan J."/>
            <person name="Lipzen A."/>
            <person name="Riley R."/>
            <person name="Andreopoulos W."/>
            <person name="He G."/>
            <person name="Johnson J."/>
            <person name="Nolan M."/>
            <person name="Tritt A."/>
            <person name="Barry K.W."/>
            <person name="Grigoriev I.V."/>
            <person name="Nagy L.G."/>
            <person name="Hibbett D."/>
            <person name="Henrissat B."/>
            <person name="Matheny P.B."/>
            <person name="Labbe J."/>
            <person name="Martin F.M."/>
        </authorList>
    </citation>
    <scope>NUCLEOTIDE SEQUENCE</scope>
    <source>
        <strain evidence="1">EC-137</strain>
    </source>
</reference>
<comment type="caution">
    <text evidence="1">The sequence shown here is derived from an EMBL/GenBank/DDBJ whole genome shotgun (WGS) entry which is preliminary data.</text>
</comment>
<dbReference type="Proteomes" id="UP000814128">
    <property type="component" value="Unassembled WGS sequence"/>
</dbReference>
<name>A0ACB8QVV2_9AGAM</name>